<dbReference type="Pfam" id="PF11563">
    <property type="entry name" value="Protoglobin"/>
    <property type="match status" value="1"/>
</dbReference>
<evidence type="ECO:0000256" key="1">
    <source>
        <dbReference type="SAM" id="MobiDB-lite"/>
    </source>
</evidence>
<gene>
    <name evidence="3" type="ORF">CYLTODRAFT_419415</name>
</gene>
<dbReference type="AlphaFoldDB" id="A0A0D7BKX7"/>
<dbReference type="InterPro" id="IPR012292">
    <property type="entry name" value="Globin/Proto"/>
</dbReference>
<proteinExistence type="predicted"/>
<dbReference type="PANTHER" id="PTHR42071:SF1">
    <property type="entry name" value="GLOBIN-SENSOR DOMAIN-CONTAINING PROTEIN"/>
    <property type="match status" value="1"/>
</dbReference>
<dbReference type="GO" id="GO:0020037">
    <property type="term" value="F:heme binding"/>
    <property type="evidence" value="ECO:0007669"/>
    <property type="project" value="InterPro"/>
</dbReference>
<keyword evidence="4" id="KW-1185">Reference proteome</keyword>
<name>A0A0D7BKX7_9AGAR</name>
<organism evidence="3 4">
    <name type="scientific">Cylindrobasidium torrendii FP15055 ss-10</name>
    <dbReference type="NCBI Taxonomy" id="1314674"/>
    <lineage>
        <taxon>Eukaryota</taxon>
        <taxon>Fungi</taxon>
        <taxon>Dikarya</taxon>
        <taxon>Basidiomycota</taxon>
        <taxon>Agaricomycotina</taxon>
        <taxon>Agaricomycetes</taxon>
        <taxon>Agaricomycetidae</taxon>
        <taxon>Agaricales</taxon>
        <taxon>Marasmiineae</taxon>
        <taxon>Physalacriaceae</taxon>
        <taxon>Cylindrobasidium</taxon>
    </lineage>
</organism>
<reference evidence="3 4" key="1">
    <citation type="journal article" date="2015" name="Fungal Genet. Biol.">
        <title>Evolution of novel wood decay mechanisms in Agaricales revealed by the genome sequences of Fistulina hepatica and Cylindrobasidium torrendii.</title>
        <authorList>
            <person name="Floudas D."/>
            <person name="Held B.W."/>
            <person name="Riley R."/>
            <person name="Nagy L.G."/>
            <person name="Koehler G."/>
            <person name="Ransdell A.S."/>
            <person name="Younus H."/>
            <person name="Chow J."/>
            <person name="Chiniquy J."/>
            <person name="Lipzen A."/>
            <person name="Tritt A."/>
            <person name="Sun H."/>
            <person name="Haridas S."/>
            <person name="LaButti K."/>
            <person name="Ohm R.A."/>
            <person name="Kues U."/>
            <person name="Blanchette R.A."/>
            <person name="Grigoriev I.V."/>
            <person name="Minto R.E."/>
            <person name="Hibbett D.S."/>
        </authorList>
    </citation>
    <scope>NUCLEOTIDE SEQUENCE [LARGE SCALE GENOMIC DNA]</scope>
    <source>
        <strain evidence="3 4">FP15055 ss-10</strain>
    </source>
</reference>
<feature type="domain" description="Globin-sensor" evidence="2">
    <location>
        <begin position="71"/>
        <end position="257"/>
    </location>
</feature>
<dbReference type="OrthoDB" id="10027058at2759"/>
<sequence>MSVETLKMNGLALSPSDSPTSTPRAAVRCPATGAFADDDEAPVCPVTGKTTTVEPDMQEIDPELLRTSITARMSYLKDFLGFRRYDQDVLNKVAPLIYDVIPETVDRLYSKLFEFDVTKQVFLERNEGFDGALPTRLEDLTLDSPQLVYRKIFMKTWARRVLTADYTTVKTFQYLDKVGVMHTGAKGFKHRLHVSPLHVPYRDCALTLGWVLTVLQTAILGLPEDKLAMSEKVDAIAAINKVIWMQNDLFARHYISE</sequence>
<dbReference type="Gene3D" id="1.10.490.10">
    <property type="entry name" value="Globins"/>
    <property type="match status" value="1"/>
</dbReference>
<dbReference type="EMBL" id="KN880462">
    <property type="protein sequence ID" value="KIY70875.1"/>
    <property type="molecule type" value="Genomic_DNA"/>
</dbReference>
<evidence type="ECO:0000313" key="3">
    <source>
        <dbReference type="EMBL" id="KIY70875.1"/>
    </source>
</evidence>
<evidence type="ECO:0000313" key="4">
    <source>
        <dbReference type="Proteomes" id="UP000054007"/>
    </source>
</evidence>
<protein>
    <recommendedName>
        <fullName evidence="2">Globin-sensor domain-containing protein</fullName>
    </recommendedName>
</protein>
<dbReference type="Proteomes" id="UP000054007">
    <property type="component" value="Unassembled WGS sequence"/>
</dbReference>
<evidence type="ECO:0000259" key="2">
    <source>
        <dbReference type="Pfam" id="PF11563"/>
    </source>
</evidence>
<dbReference type="GO" id="GO:0019825">
    <property type="term" value="F:oxygen binding"/>
    <property type="evidence" value="ECO:0007669"/>
    <property type="project" value="InterPro"/>
</dbReference>
<dbReference type="PANTHER" id="PTHR42071">
    <property type="entry name" value="PROTOGLOBIN DOMAIN-CONTAINING PROTEIN"/>
    <property type="match status" value="1"/>
</dbReference>
<feature type="region of interest" description="Disordered" evidence="1">
    <location>
        <begin position="1"/>
        <end position="24"/>
    </location>
</feature>
<accession>A0A0D7BKX7</accession>
<dbReference type="InterPro" id="IPR044398">
    <property type="entry name" value="Globin-sensor_dom"/>
</dbReference>